<evidence type="ECO:0008006" key="8">
    <source>
        <dbReference type="Google" id="ProtNLM"/>
    </source>
</evidence>
<dbReference type="InterPro" id="IPR036615">
    <property type="entry name" value="Mur_ligase_C_dom_sf"/>
</dbReference>
<feature type="domain" description="Mur ligase C-terminal" evidence="4">
    <location>
        <begin position="275"/>
        <end position="400"/>
    </location>
</feature>
<evidence type="ECO:0000256" key="3">
    <source>
        <dbReference type="ARBA" id="ARBA00022840"/>
    </source>
</evidence>
<organism evidence="6 7">
    <name type="scientific">Candidatus Taylorbacteria bacterium RIFCSPHIGHO2_02_FULL_46_13</name>
    <dbReference type="NCBI Taxonomy" id="1802312"/>
    <lineage>
        <taxon>Bacteria</taxon>
        <taxon>Candidatus Tayloriibacteriota</taxon>
    </lineage>
</organism>
<evidence type="ECO:0000259" key="4">
    <source>
        <dbReference type="Pfam" id="PF02875"/>
    </source>
</evidence>
<dbReference type="Pfam" id="PF08245">
    <property type="entry name" value="Mur_ligase_M"/>
    <property type="match status" value="1"/>
</dbReference>
<protein>
    <recommendedName>
        <fullName evidence="8">UDP-N-acetylmuramoyl-tripeptide--D-alanyl-D-alanine ligase</fullName>
    </recommendedName>
</protein>
<accession>A0A1G2MPV6</accession>
<dbReference type="Gene3D" id="3.90.190.20">
    <property type="entry name" value="Mur ligase, C-terminal domain"/>
    <property type="match status" value="1"/>
</dbReference>
<evidence type="ECO:0000313" key="7">
    <source>
        <dbReference type="Proteomes" id="UP000177565"/>
    </source>
</evidence>
<evidence type="ECO:0000259" key="5">
    <source>
        <dbReference type="Pfam" id="PF08245"/>
    </source>
</evidence>
<keyword evidence="3" id="KW-0067">ATP-binding</keyword>
<dbReference type="InterPro" id="IPR013221">
    <property type="entry name" value="Mur_ligase_cen"/>
</dbReference>
<dbReference type="EMBL" id="MHRQ01000031">
    <property type="protein sequence ID" value="OHA25896.1"/>
    <property type="molecule type" value="Genomic_DNA"/>
</dbReference>
<evidence type="ECO:0000256" key="1">
    <source>
        <dbReference type="ARBA" id="ARBA00022598"/>
    </source>
</evidence>
<dbReference type="Pfam" id="PF02875">
    <property type="entry name" value="Mur_ligase_C"/>
    <property type="match status" value="1"/>
</dbReference>
<dbReference type="GO" id="GO:0016881">
    <property type="term" value="F:acid-amino acid ligase activity"/>
    <property type="evidence" value="ECO:0007669"/>
    <property type="project" value="InterPro"/>
</dbReference>
<dbReference type="AlphaFoldDB" id="A0A1G2MPV6"/>
<dbReference type="SUPFAM" id="SSF53623">
    <property type="entry name" value="MurD-like peptide ligases, catalytic domain"/>
    <property type="match status" value="1"/>
</dbReference>
<feature type="domain" description="Mur ligase central" evidence="5">
    <location>
        <begin position="32"/>
        <end position="250"/>
    </location>
</feature>
<dbReference type="Gene3D" id="3.40.1190.10">
    <property type="entry name" value="Mur-like, catalytic domain"/>
    <property type="match status" value="1"/>
</dbReference>
<dbReference type="InterPro" id="IPR036565">
    <property type="entry name" value="Mur-like_cat_sf"/>
</dbReference>
<dbReference type="PANTHER" id="PTHR43024:SF1">
    <property type="entry name" value="UDP-N-ACETYLMURAMOYL-TRIPEPTIDE--D-ALANYL-D-ALANINE LIGASE"/>
    <property type="match status" value="1"/>
</dbReference>
<name>A0A1G2MPV6_9BACT</name>
<dbReference type="Proteomes" id="UP000177565">
    <property type="component" value="Unassembled WGS sequence"/>
</dbReference>
<dbReference type="InterPro" id="IPR051046">
    <property type="entry name" value="MurCDEF_CellWall_CoF430Synth"/>
</dbReference>
<dbReference type="PANTHER" id="PTHR43024">
    <property type="entry name" value="UDP-N-ACETYLMURAMOYL-TRIPEPTIDE--D-ALANYL-D-ALANINE LIGASE"/>
    <property type="match status" value="1"/>
</dbReference>
<dbReference type="STRING" id="1802312.A3C06_00370"/>
<keyword evidence="1" id="KW-0436">Ligase</keyword>
<sequence>MLKLLLKKVVVFVITLQAKLVLAKYKPRIIAVTGSVGKTSTKDAIYAVLSDHEFVRKSEKSFNSDIGVPLTILGRPNAWNNPLGWLSNIVAGLVLLLTKRHYPKWLVLEVGADRPGDIKKIAHWLTPDVVVVTRLANVPVHVEYFSSAEEVFMEKAELIKAMKSDGSLVLSHDDAHVLSLQNIVRTGVFTFGFSEGSDVRGFKVKVVYHGRKVKRPIGMSFYISHKEKNAEITLQGTVGRQIPYALLAAATVAIRLGITLDEISKAFAHYQSQVGRMKLIEGIKDTTIIDDSYNSSPVAVREALDVLASLSLKGRKIAVLGDMLELGRFSVQEHKEIGSYAASQTDILITVGPRGRDFALGARQAGMQKENVIECNDAETAARILLECIIPADIVLIKGSQGVRMERTVEALMAQPKEKEKLLVRQEEEWQRR</sequence>
<reference evidence="6 7" key="1">
    <citation type="journal article" date="2016" name="Nat. Commun.">
        <title>Thousands of microbial genomes shed light on interconnected biogeochemical processes in an aquifer system.</title>
        <authorList>
            <person name="Anantharaman K."/>
            <person name="Brown C.T."/>
            <person name="Hug L.A."/>
            <person name="Sharon I."/>
            <person name="Castelle C.J."/>
            <person name="Probst A.J."/>
            <person name="Thomas B.C."/>
            <person name="Singh A."/>
            <person name="Wilkins M.J."/>
            <person name="Karaoz U."/>
            <person name="Brodie E.L."/>
            <person name="Williams K.H."/>
            <person name="Hubbard S.S."/>
            <person name="Banfield J.F."/>
        </authorList>
    </citation>
    <scope>NUCLEOTIDE SEQUENCE [LARGE SCALE GENOMIC DNA]</scope>
</reference>
<dbReference type="GO" id="GO:0005524">
    <property type="term" value="F:ATP binding"/>
    <property type="evidence" value="ECO:0007669"/>
    <property type="project" value="UniProtKB-KW"/>
</dbReference>
<dbReference type="InterPro" id="IPR004101">
    <property type="entry name" value="Mur_ligase_C"/>
</dbReference>
<gene>
    <name evidence="6" type="ORF">A3C06_00370</name>
</gene>
<comment type="caution">
    <text evidence="6">The sequence shown here is derived from an EMBL/GenBank/DDBJ whole genome shotgun (WGS) entry which is preliminary data.</text>
</comment>
<evidence type="ECO:0000256" key="2">
    <source>
        <dbReference type="ARBA" id="ARBA00022741"/>
    </source>
</evidence>
<proteinExistence type="predicted"/>
<dbReference type="SUPFAM" id="SSF53244">
    <property type="entry name" value="MurD-like peptide ligases, peptide-binding domain"/>
    <property type="match status" value="1"/>
</dbReference>
<evidence type="ECO:0000313" key="6">
    <source>
        <dbReference type="EMBL" id="OHA25896.1"/>
    </source>
</evidence>
<keyword evidence="2" id="KW-0547">Nucleotide-binding</keyword>